<dbReference type="RefSeq" id="WP_337705994.1">
    <property type="nucleotide sequence ID" value="NZ_JBBEGM010000013.1"/>
</dbReference>
<keyword evidence="3" id="KW-1185">Reference proteome</keyword>
<dbReference type="EMBL" id="JBBEGM010000013">
    <property type="protein sequence ID" value="MEJ2864624.1"/>
    <property type="molecule type" value="Genomic_DNA"/>
</dbReference>
<organism evidence="2 3">
    <name type="scientific">Actinomycetospora flava</name>
    <dbReference type="NCBI Taxonomy" id="3129232"/>
    <lineage>
        <taxon>Bacteria</taxon>
        <taxon>Bacillati</taxon>
        <taxon>Actinomycetota</taxon>
        <taxon>Actinomycetes</taxon>
        <taxon>Pseudonocardiales</taxon>
        <taxon>Pseudonocardiaceae</taxon>
        <taxon>Actinomycetospora</taxon>
    </lineage>
</organism>
<reference evidence="2 3" key="1">
    <citation type="submission" date="2024-03" db="EMBL/GenBank/DDBJ databases">
        <title>Actinomycetospora sp. OC33-EN07, a novel actinomycete isolated from wild orchid (Aerides multiflora).</title>
        <authorList>
            <person name="Suriyachadkun C."/>
        </authorList>
    </citation>
    <scope>NUCLEOTIDE SEQUENCE [LARGE SCALE GENOMIC DNA]</scope>
    <source>
        <strain evidence="2 3">OC33-EN07</strain>
    </source>
</reference>
<evidence type="ECO:0008006" key="4">
    <source>
        <dbReference type="Google" id="ProtNLM"/>
    </source>
</evidence>
<protein>
    <recommendedName>
        <fullName evidence="4">DUF1772 domain-containing protein</fullName>
    </recommendedName>
</protein>
<feature type="transmembrane region" description="Helical" evidence="1">
    <location>
        <begin position="99"/>
        <end position="119"/>
    </location>
</feature>
<proteinExistence type="predicted"/>
<keyword evidence="1" id="KW-1133">Transmembrane helix</keyword>
<evidence type="ECO:0000256" key="1">
    <source>
        <dbReference type="SAM" id="Phobius"/>
    </source>
</evidence>
<gene>
    <name evidence="2" type="ORF">WCD58_25945</name>
</gene>
<sequence>MSTTTIRTRIIRGVGARTGWHRPHLVALTALTAYSTGVGWQAQLVSYPLFGAVPAEDFLAYHAQYNQAIPLVVIVPGFATFLACAAFPWTRPPDVPRRLAAVVAASGLVSLVSTVAWAIPMHDRLDRIGQSAATIDSLLDANLVRSLALTAGAVALAVATTRSRSTVSASPA</sequence>
<keyword evidence="1" id="KW-0812">Transmembrane</keyword>
<comment type="caution">
    <text evidence="2">The sequence shown here is derived from an EMBL/GenBank/DDBJ whole genome shotgun (WGS) entry which is preliminary data.</text>
</comment>
<keyword evidence="1" id="KW-0472">Membrane</keyword>
<dbReference type="Proteomes" id="UP001369736">
    <property type="component" value="Unassembled WGS sequence"/>
</dbReference>
<feature type="transmembrane region" description="Helical" evidence="1">
    <location>
        <begin position="68"/>
        <end position="87"/>
    </location>
</feature>
<name>A0ABU8MB85_9PSEU</name>
<accession>A0ABU8MB85</accession>
<feature type="transmembrane region" description="Helical" evidence="1">
    <location>
        <begin position="139"/>
        <end position="159"/>
    </location>
</feature>
<evidence type="ECO:0000313" key="2">
    <source>
        <dbReference type="EMBL" id="MEJ2864624.1"/>
    </source>
</evidence>
<evidence type="ECO:0000313" key="3">
    <source>
        <dbReference type="Proteomes" id="UP001369736"/>
    </source>
</evidence>